<protein>
    <recommendedName>
        <fullName evidence="2">CS domain-containing protein</fullName>
    </recommendedName>
</protein>
<reference evidence="3" key="1">
    <citation type="submission" date="2020-12" db="EMBL/GenBank/DDBJ databases">
        <title>Metabolic potential, ecology and presence of endohyphal bacteria is reflected in genomic diversity of Mucoromycotina.</title>
        <authorList>
            <person name="Muszewska A."/>
            <person name="Okrasinska A."/>
            <person name="Steczkiewicz K."/>
            <person name="Drgas O."/>
            <person name="Orlowska M."/>
            <person name="Perlinska-Lenart U."/>
            <person name="Aleksandrzak-Piekarczyk T."/>
            <person name="Szatraj K."/>
            <person name="Zielenkiewicz U."/>
            <person name="Pilsyk S."/>
            <person name="Malc E."/>
            <person name="Mieczkowski P."/>
            <person name="Kruszewska J.S."/>
            <person name="Biernat P."/>
            <person name="Pawlowska J."/>
        </authorList>
    </citation>
    <scope>NUCLEOTIDE SEQUENCE</scope>
    <source>
        <strain evidence="3">WA0000067209</strain>
    </source>
</reference>
<dbReference type="GO" id="GO:0005634">
    <property type="term" value="C:nucleus"/>
    <property type="evidence" value="ECO:0007669"/>
    <property type="project" value="TreeGrafter"/>
</dbReference>
<keyword evidence="1" id="KW-0175">Coiled coil</keyword>
<dbReference type="AlphaFoldDB" id="A0A8H7Q4L3"/>
<evidence type="ECO:0000313" key="3">
    <source>
        <dbReference type="EMBL" id="KAG2184576.1"/>
    </source>
</evidence>
<dbReference type="Proteomes" id="UP000654370">
    <property type="component" value="Unassembled WGS sequence"/>
</dbReference>
<gene>
    <name evidence="3" type="ORF">INT43_000485</name>
</gene>
<dbReference type="Gene3D" id="2.60.40.790">
    <property type="match status" value="1"/>
</dbReference>
<dbReference type="InterPro" id="IPR008978">
    <property type="entry name" value="HSP20-like_chaperone"/>
</dbReference>
<dbReference type="OrthoDB" id="164025at2759"/>
<keyword evidence="4" id="KW-1185">Reference proteome</keyword>
<sequence>MSNVPSDTYKADIAELERLSSLTERESVRSHIDDLLSKLRKQLDRAQEVEKEQELKAIERKRLEAKAQNIYITTGYGWDQSDLSVMLYLNIKDADTLREDQYKLDVQSQSIELNVYNHNGANYNFKISKLAKEVVPDKSRVKLKKAQIVIFLRKSEQGKSWPELRYKSTRDVYNELVRAEDKGETPAVPNAGQTDDIQAKMKEMFQNSDPETRKMMEQTFKQAQSMKDGKFDPLAAMAGMGMGGMGLPGMGGMMGGDILGGHGDHSHGPNCSHQH</sequence>
<feature type="coiled-coil region" evidence="1">
    <location>
        <begin position="32"/>
        <end position="68"/>
    </location>
</feature>
<dbReference type="Pfam" id="PF04969">
    <property type="entry name" value="CS"/>
    <property type="match status" value="1"/>
</dbReference>
<evidence type="ECO:0000259" key="2">
    <source>
        <dbReference type="PROSITE" id="PS51203"/>
    </source>
</evidence>
<dbReference type="InterPro" id="IPR007052">
    <property type="entry name" value="CS_dom"/>
</dbReference>
<feature type="domain" description="CS" evidence="2">
    <location>
        <begin position="71"/>
        <end position="165"/>
    </location>
</feature>
<name>A0A8H7Q4L3_MORIS</name>
<evidence type="ECO:0000313" key="4">
    <source>
        <dbReference type="Proteomes" id="UP000654370"/>
    </source>
</evidence>
<dbReference type="PANTHER" id="PTHR13164:SF3">
    <property type="entry name" value="CALCYCLIN-BINDING PROTEIN"/>
    <property type="match status" value="1"/>
</dbReference>
<evidence type="ECO:0000256" key="1">
    <source>
        <dbReference type="SAM" id="Coils"/>
    </source>
</evidence>
<proteinExistence type="predicted"/>
<dbReference type="SUPFAM" id="SSF49764">
    <property type="entry name" value="HSP20-like chaperones"/>
    <property type="match status" value="1"/>
</dbReference>
<comment type="caution">
    <text evidence="3">The sequence shown here is derived from an EMBL/GenBank/DDBJ whole genome shotgun (WGS) entry which is preliminary data.</text>
</comment>
<dbReference type="PANTHER" id="PTHR13164">
    <property type="entry name" value="CALICYLIN BINDING PROTEIN"/>
    <property type="match status" value="1"/>
</dbReference>
<organism evidence="3 4">
    <name type="scientific">Mortierella isabellina</name>
    <name type="common">Filamentous fungus</name>
    <name type="synonym">Umbelopsis isabellina</name>
    <dbReference type="NCBI Taxonomy" id="91625"/>
    <lineage>
        <taxon>Eukaryota</taxon>
        <taxon>Fungi</taxon>
        <taxon>Fungi incertae sedis</taxon>
        <taxon>Mucoromycota</taxon>
        <taxon>Mucoromycotina</taxon>
        <taxon>Umbelopsidomycetes</taxon>
        <taxon>Umbelopsidales</taxon>
        <taxon>Umbelopsidaceae</taxon>
        <taxon>Umbelopsis</taxon>
    </lineage>
</organism>
<dbReference type="PROSITE" id="PS51203">
    <property type="entry name" value="CS"/>
    <property type="match status" value="1"/>
</dbReference>
<accession>A0A8H7Q4L3</accession>
<dbReference type="InterPro" id="IPR052289">
    <property type="entry name" value="Calcyclin-binding_UBL-bridge"/>
</dbReference>
<dbReference type="EMBL" id="JAEPQZ010000002">
    <property type="protein sequence ID" value="KAG2184576.1"/>
    <property type="molecule type" value="Genomic_DNA"/>
</dbReference>